<dbReference type="PANTHER" id="PTHR13903:SF8">
    <property type="entry name" value="PIRIN"/>
    <property type="match status" value="1"/>
</dbReference>
<comment type="similarity">
    <text evidence="1">Belongs to the pirin family.</text>
</comment>
<evidence type="ECO:0000259" key="4">
    <source>
        <dbReference type="Pfam" id="PF05726"/>
    </source>
</evidence>
<protein>
    <submittedName>
        <fullName evidence="5">Pirin-like protein</fullName>
    </submittedName>
</protein>
<feature type="region of interest" description="Disordered" evidence="2">
    <location>
        <begin position="342"/>
        <end position="361"/>
    </location>
</feature>
<evidence type="ECO:0000313" key="6">
    <source>
        <dbReference type="Proteomes" id="UP000693970"/>
    </source>
</evidence>
<dbReference type="PANTHER" id="PTHR13903">
    <property type="entry name" value="PIRIN-RELATED"/>
    <property type="match status" value="1"/>
</dbReference>
<dbReference type="Pfam" id="PF02678">
    <property type="entry name" value="Pirin"/>
    <property type="match status" value="1"/>
</dbReference>
<organism evidence="5 6">
    <name type="scientific">Nitzschia inconspicua</name>
    <dbReference type="NCBI Taxonomy" id="303405"/>
    <lineage>
        <taxon>Eukaryota</taxon>
        <taxon>Sar</taxon>
        <taxon>Stramenopiles</taxon>
        <taxon>Ochrophyta</taxon>
        <taxon>Bacillariophyta</taxon>
        <taxon>Bacillariophyceae</taxon>
        <taxon>Bacillariophycidae</taxon>
        <taxon>Bacillariales</taxon>
        <taxon>Bacillariaceae</taxon>
        <taxon>Nitzschia</taxon>
    </lineage>
</organism>
<gene>
    <name evidence="5" type="ORF">IV203_004333</name>
</gene>
<feature type="domain" description="Pirin N-terminal" evidence="3">
    <location>
        <begin position="64"/>
        <end position="146"/>
    </location>
</feature>
<name>A0A9K3L3U4_9STRA</name>
<evidence type="ECO:0000256" key="1">
    <source>
        <dbReference type="RuleBase" id="RU003457"/>
    </source>
</evidence>
<proteinExistence type="inferred from homology"/>
<dbReference type="OrthoDB" id="198735at2759"/>
<dbReference type="InterPro" id="IPR003829">
    <property type="entry name" value="Pirin_N_dom"/>
</dbReference>
<evidence type="ECO:0000313" key="5">
    <source>
        <dbReference type="EMBL" id="KAG7354977.1"/>
    </source>
</evidence>
<sequence>MQRTLSKMTKSAAILSSNPLPRAGPYPTGDPLLFCVYHKDEYPQGNGKMEAPKVGNGSDFDPDQPYRMYHGTKIPGFPSHPHRGFSTITATIEGLIDHADSVGNGGRYGQGDLQMMVAGKGIVHSEMFPLIHTDKPNPTRFFQIWMNLPAKNKMVKPAFEMFWAHTVPVYETEDGKAKATLWIGQNYWNIGKNPNTPPPNSWADDVSNDVVISHITIQPGGRITIPKAHEPTVNRSLYYIEGNSGTTVDEAPIQQKVYLDLDPNREVVLELPVSATTAGEFLWMQGKPIEEPVAQYGPFVMNQEAEIYQAFMDYEETKFGGWPWPRDDMVFPAEKGRFALFDGKETTPFDDSEGQEVSPEL</sequence>
<dbReference type="AlphaFoldDB" id="A0A9K3L3U4"/>
<dbReference type="InterPro" id="IPR012093">
    <property type="entry name" value="Pirin"/>
</dbReference>
<dbReference type="Pfam" id="PF05726">
    <property type="entry name" value="Pirin_C"/>
    <property type="match status" value="1"/>
</dbReference>
<reference evidence="5" key="1">
    <citation type="journal article" date="2021" name="Sci. Rep.">
        <title>Diploid genomic architecture of Nitzschia inconspicua, an elite biomass production diatom.</title>
        <authorList>
            <person name="Oliver A."/>
            <person name="Podell S."/>
            <person name="Pinowska A."/>
            <person name="Traller J.C."/>
            <person name="Smith S.R."/>
            <person name="McClure R."/>
            <person name="Beliaev A."/>
            <person name="Bohutskyi P."/>
            <person name="Hill E.A."/>
            <person name="Rabines A."/>
            <person name="Zheng H."/>
            <person name="Allen L.Z."/>
            <person name="Kuo A."/>
            <person name="Grigoriev I.V."/>
            <person name="Allen A.E."/>
            <person name="Hazlebeck D."/>
            <person name="Allen E.E."/>
        </authorList>
    </citation>
    <scope>NUCLEOTIDE SEQUENCE</scope>
    <source>
        <strain evidence="5">Hildebrandi</strain>
    </source>
</reference>
<evidence type="ECO:0000259" key="3">
    <source>
        <dbReference type="Pfam" id="PF02678"/>
    </source>
</evidence>
<feature type="domain" description="Pirin C-terminal" evidence="4">
    <location>
        <begin position="214"/>
        <end position="320"/>
    </location>
</feature>
<dbReference type="InterPro" id="IPR008778">
    <property type="entry name" value="Pirin_C_dom"/>
</dbReference>
<keyword evidence="6" id="KW-1185">Reference proteome</keyword>
<dbReference type="Proteomes" id="UP000693970">
    <property type="component" value="Unassembled WGS sequence"/>
</dbReference>
<comment type="caution">
    <text evidence="5">The sequence shown here is derived from an EMBL/GenBank/DDBJ whole genome shotgun (WGS) entry which is preliminary data.</text>
</comment>
<dbReference type="EMBL" id="JAGRRH010000016">
    <property type="protein sequence ID" value="KAG7354977.1"/>
    <property type="molecule type" value="Genomic_DNA"/>
</dbReference>
<evidence type="ECO:0000256" key="2">
    <source>
        <dbReference type="SAM" id="MobiDB-lite"/>
    </source>
</evidence>
<reference evidence="5" key="2">
    <citation type="submission" date="2021-04" db="EMBL/GenBank/DDBJ databases">
        <authorList>
            <person name="Podell S."/>
        </authorList>
    </citation>
    <scope>NUCLEOTIDE SEQUENCE</scope>
    <source>
        <strain evidence="5">Hildebrandi</strain>
    </source>
</reference>
<accession>A0A9K3L3U4</accession>